<dbReference type="Pfam" id="PF06094">
    <property type="entry name" value="GGACT"/>
    <property type="match status" value="1"/>
</dbReference>
<dbReference type="Gene3D" id="3.10.490.10">
    <property type="entry name" value="Gamma-glutamyl cyclotransferase-like"/>
    <property type="match status" value="1"/>
</dbReference>
<dbReference type="SUPFAM" id="SSF110857">
    <property type="entry name" value="Gamma-glutamyl cyclotransferase-like"/>
    <property type="match status" value="1"/>
</dbReference>
<dbReference type="InterPro" id="IPR013024">
    <property type="entry name" value="GGCT-like"/>
</dbReference>
<gene>
    <name evidence="2" type="ORF">LCGC14_0008790</name>
</gene>
<dbReference type="AlphaFoldDB" id="A0A0F9YKU1"/>
<feature type="domain" description="Gamma-glutamylcyclotransferase AIG2-like" evidence="1">
    <location>
        <begin position="5"/>
        <end position="118"/>
    </location>
</feature>
<protein>
    <recommendedName>
        <fullName evidence="1">Gamma-glutamylcyclotransferase AIG2-like domain-containing protein</fullName>
    </recommendedName>
</protein>
<name>A0A0F9YKU1_9ZZZZ</name>
<reference evidence="2" key="1">
    <citation type="journal article" date="2015" name="Nature">
        <title>Complex archaea that bridge the gap between prokaryotes and eukaryotes.</title>
        <authorList>
            <person name="Spang A."/>
            <person name="Saw J.H."/>
            <person name="Jorgensen S.L."/>
            <person name="Zaremba-Niedzwiedzka K."/>
            <person name="Martijn J."/>
            <person name="Lind A.E."/>
            <person name="van Eijk R."/>
            <person name="Schleper C."/>
            <person name="Guy L."/>
            <person name="Ettema T.J."/>
        </authorList>
    </citation>
    <scope>NUCLEOTIDE SEQUENCE</scope>
</reference>
<sequence length="121" mass="13162">MSTLVAVYGTLKRGLSNNHYLQAATYLGSDTLHTISLYDLGPYPGAKAEPSSGVEVEVFSVTAQQLQALDVLEEYEPEAPARGLYDRRLFNTRHGAAWVYLYNPPVPGLVPILAGGWQPLG</sequence>
<evidence type="ECO:0000313" key="2">
    <source>
        <dbReference type="EMBL" id="KKO12862.1"/>
    </source>
</evidence>
<dbReference type="CDD" id="cd06661">
    <property type="entry name" value="GGCT_like"/>
    <property type="match status" value="1"/>
</dbReference>
<organism evidence="2">
    <name type="scientific">marine sediment metagenome</name>
    <dbReference type="NCBI Taxonomy" id="412755"/>
    <lineage>
        <taxon>unclassified sequences</taxon>
        <taxon>metagenomes</taxon>
        <taxon>ecological metagenomes</taxon>
    </lineage>
</organism>
<proteinExistence type="predicted"/>
<dbReference type="InterPro" id="IPR036568">
    <property type="entry name" value="GGCT-like_sf"/>
</dbReference>
<dbReference type="EMBL" id="LAZR01000001">
    <property type="protein sequence ID" value="KKO12862.1"/>
    <property type="molecule type" value="Genomic_DNA"/>
</dbReference>
<dbReference type="InterPro" id="IPR009288">
    <property type="entry name" value="AIG2-like_dom"/>
</dbReference>
<evidence type="ECO:0000259" key="1">
    <source>
        <dbReference type="Pfam" id="PF06094"/>
    </source>
</evidence>
<comment type="caution">
    <text evidence="2">The sequence shown here is derived from an EMBL/GenBank/DDBJ whole genome shotgun (WGS) entry which is preliminary data.</text>
</comment>
<accession>A0A0F9YKU1</accession>